<dbReference type="Gene3D" id="3.20.20.70">
    <property type="entry name" value="Aldolase class I"/>
    <property type="match status" value="1"/>
</dbReference>
<accession>A0A9D9DR05</accession>
<evidence type="ECO:0000256" key="2">
    <source>
        <dbReference type="ARBA" id="ARBA00022977"/>
    </source>
</evidence>
<dbReference type="AlphaFoldDB" id="A0A9D9DR05"/>
<organism evidence="5 6">
    <name type="scientific">Candidatus Pullibacteroides excrementavium</name>
    <dbReference type="NCBI Taxonomy" id="2840905"/>
    <lineage>
        <taxon>Bacteria</taxon>
        <taxon>Pseudomonadati</taxon>
        <taxon>Bacteroidota</taxon>
        <taxon>Bacteroidia</taxon>
        <taxon>Bacteroidales</taxon>
        <taxon>Candidatus Pullibacteroides</taxon>
    </lineage>
</organism>
<dbReference type="SUPFAM" id="SSF51391">
    <property type="entry name" value="Thiamin phosphate synthase"/>
    <property type="match status" value="1"/>
</dbReference>
<gene>
    <name evidence="5" type="ORF">IAB08_02845</name>
</gene>
<sequence>MAGYPFRAIHLRKPGWNKERTEQLLQQLSPACRAKIRLHDHLELVKEYGLQGYHLNQRNRQDFLQIEKDAETASWQDKVTGTPANAQDSANKSAVPSQILPPHSLSCHSLEEVIEHKSHCDYLFLSPIFDSISKQGYTHHFSEEELIEARGKGIIDRQVFALGGVEADKLPLLQNYGFGGAALLGSLWKNYIQGKCLKELEEEIERTFLVLSTNE</sequence>
<evidence type="ECO:0000256" key="1">
    <source>
        <dbReference type="ARBA" id="ARBA00004948"/>
    </source>
</evidence>
<proteinExistence type="predicted"/>
<evidence type="ECO:0000259" key="4">
    <source>
        <dbReference type="Pfam" id="PF02581"/>
    </source>
</evidence>
<dbReference type="GO" id="GO:0005737">
    <property type="term" value="C:cytoplasm"/>
    <property type="evidence" value="ECO:0007669"/>
    <property type="project" value="TreeGrafter"/>
</dbReference>
<dbReference type="CDD" id="cd00564">
    <property type="entry name" value="TMP_TenI"/>
    <property type="match status" value="1"/>
</dbReference>
<dbReference type="InterPro" id="IPR013785">
    <property type="entry name" value="Aldolase_TIM"/>
</dbReference>
<dbReference type="PANTHER" id="PTHR20857">
    <property type="entry name" value="THIAMINE-PHOSPHATE PYROPHOSPHORYLASE"/>
    <property type="match status" value="1"/>
</dbReference>
<dbReference type="GO" id="GO:0009228">
    <property type="term" value="P:thiamine biosynthetic process"/>
    <property type="evidence" value="ECO:0007669"/>
    <property type="project" value="UniProtKB-KW"/>
</dbReference>
<dbReference type="InterPro" id="IPR036206">
    <property type="entry name" value="ThiamineP_synth_sf"/>
</dbReference>
<dbReference type="GO" id="GO:0004789">
    <property type="term" value="F:thiamine-phosphate diphosphorylase activity"/>
    <property type="evidence" value="ECO:0007669"/>
    <property type="project" value="TreeGrafter"/>
</dbReference>
<dbReference type="InterPro" id="IPR022998">
    <property type="entry name" value="ThiamineP_synth_TenI"/>
</dbReference>
<reference evidence="5" key="2">
    <citation type="journal article" date="2021" name="PeerJ">
        <title>Extensive microbial diversity within the chicken gut microbiome revealed by metagenomics and culture.</title>
        <authorList>
            <person name="Gilroy R."/>
            <person name="Ravi A."/>
            <person name="Getino M."/>
            <person name="Pursley I."/>
            <person name="Horton D.L."/>
            <person name="Alikhan N.F."/>
            <person name="Baker D."/>
            <person name="Gharbi K."/>
            <person name="Hall N."/>
            <person name="Watson M."/>
            <person name="Adriaenssens E.M."/>
            <person name="Foster-Nyarko E."/>
            <person name="Jarju S."/>
            <person name="Secka A."/>
            <person name="Antonio M."/>
            <person name="Oren A."/>
            <person name="Chaudhuri R.R."/>
            <person name="La Ragione R."/>
            <person name="Hildebrand F."/>
            <person name="Pallen M.J."/>
        </authorList>
    </citation>
    <scope>NUCLEOTIDE SEQUENCE</scope>
    <source>
        <strain evidence="5">2889</strain>
    </source>
</reference>
<protein>
    <submittedName>
        <fullName evidence="5">Thiamine phosphate synthase</fullName>
    </submittedName>
</protein>
<dbReference type="Pfam" id="PF02581">
    <property type="entry name" value="TMP-TENI"/>
    <property type="match status" value="1"/>
</dbReference>
<evidence type="ECO:0000256" key="3">
    <source>
        <dbReference type="SAM" id="MobiDB-lite"/>
    </source>
</evidence>
<evidence type="ECO:0000313" key="6">
    <source>
        <dbReference type="Proteomes" id="UP000823612"/>
    </source>
</evidence>
<feature type="domain" description="Thiamine phosphate synthase/TenI" evidence="4">
    <location>
        <begin position="105"/>
        <end position="184"/>
    </location>
</feature>
<keyword evidence="2" id="KW-0784">Thiamine biosynthesis</keyword>
<dbReference type="Proteomes" id="UP000823612">
    <property type="component" value="Unassembled WGS sequence"/>
</dbReference>
<dbReference type="EMBL" id="JADIMZ010000036">
    <property type="protein sequence ID" value="MBO8432219.1"/>
    <property type="molecule type" value="Genomic_DNA"/>
</dbReference>
<feature type="region of interest" description="Disordered" evidence="3">
    <location>
        <begin position="74"/>
        <end position="96"/>
    </location>
</feature>
<comment type="pathway">
    <text evidence="1">Cofactor biosynthesis; thiamine diphosphate biosynthesis.</text>
</comment>
<reference evidence="5" key="1">
    <citation type="submission" date="2020-10" db="EMBL/GenBank/DDBJ databases">
        <authorList>
            <person name="Gilroy R."/>
        </authorList>
    </citation>
    <scope>NUCLEOTIDE SEQUENCE</scope>
    <source>
        <strain evidence="5">2889</strain>
    </source>
</reference>
<comment type="caution">
    <text evidence="5">The sequence shown here is derived from an EMBL/GenBank/DDBJ whole genome shotgun (WGS) entry which is preliminary data.</text>
</comment>
<evidence type="ECO:0000313" key="5">
    <source>
        <dbReference type="EMBL" id="MBO8432219.1"/>
    </source>
</evidence>
<dbReference type="PANTHER" id="PTHR20857:SF15">
    <property type="entry name" value="THIAMINE-PHOSPHATE SYNTHASE"/>
    <property type="match status" value="1"/>
</dbReference>
<name>A0A9D9DR05_9BACT</name>